<keyword evidence="5" id="KW-0289">Folate biosynthesis</keyword>
<dbReference type="CDD" id="cd01559">
    <property type="entry name" value="ADCL_like"/>
    <property type="match status" value="1"/>
</dbReference>
<evidence type="ECO:0000256" key="7">
    <source>
        <dbReference type="ARBA" id="ARBA00035633"/>
    </source>
</evidence>
<dbReference type="Pfam" id="PF01063">
    <property type="entry name" value="Aminotran_4"/>
    <property type="match status" value="1"/>
</dbReference>
<dbReference type="PANTHER" id="PTHR42743">
    <property type="entry name" value="AMINO-ACID AMINOTRANSFERASE"/>
    <property type="match status" value="1"/>
</dbReference>
<dbReference type="EC" id="4.1.3.38" evidence="8 10"/>
<evidence type="ECO:0000256" key="8">
    <source>
        <dbReference type="ARBA" id="ARBA00035676"/>
    </source>
</evidence>
<comment type="catalytic activity">
    <reaction evidence="9">
        <text>4-amino-4-deoxychorismate = 4-aminobenzoate + pyruvate + H(+)</text>
        <dbReference type="Rhea" id="RHEA:16201"/>
        <dbReference type="ChEBI" id="CHEBI:15361"/>
        <dbReference type="ChEBI" id="CHEBI:15378"/>
        <dbReference type="ChEBI" id="CHEBI:17836"/>
        <dbReference type="ChEBI" id="CHEBI:58406"/>
        <dbReference type="EC" id="4.1.3.38"/>
    </reaction>
</comment>
<dbReference type="InterPro" id="IPR036038">
    <property type="entry name" value="Aminotransferase-like"/>
</dbReference>
<dbReference type="NCBIfam" id="TIGR03461">
    <property type="entry name" value="pabC_Proteo"/>
    <property type="match status" value="1"/>
</dbReference>
<evidence type="ECO:0000256" key="5">
    <source>
        <dbReference type="ARBA" id="ARBA00022909"/>
    </source>
</evidence>
<protein>
    <recommendedName>
        <fullName evidence="8 10">Aminodeoxychorismate lyase</fullName>
        <ecNumber evidence="8 10">4.1.3.38</ecNumber>
    </recommendedName>
</protein>
<keyword evidence="12" id="KW-1185">Reference proteome</keyword>
<evidence type="ECO:0000256" key="9">
    <source>
        <dbReference type="ARBA" id="ARBA00049529"/>
    </source>
</evidence>
<dbReference type="InterPro" id="IPR043132">
    <property type="entry name" value="BCAT-like_C"/>
</dbReference>
<evidence type="ECO:0000313" key="12">
    <source>
        <dbReference type="Proteomes" id="UP001339167"/>
    </source>
</evidence>
<comment type="subunit">
    <text evidence="3">Homodimer.</text>
</comment>
<dbReference type="EMBL" id="JAUGZK010000015">
    <property type="protein sequence ID" value="MEE2025698.1"/>
    <property type="molecule type" value="Genomic_DNA"/>
</dbReference>
<proteinExistence type="inferred from homology"/>
<comment type="cofactor">
    <cofactor evidence="1">
        <name>pyridoxal 5'-phosphate</name>
        <dbReference type="ChEBI" id="CHEBI:597326"/>
    </cofactor>
</comment>
<evidence type="ECO:0000256" key="6">
    <source>
        <dbReference type="ARBA" id="ARBA00023239"/>
    </source>
</evidence>
<dbReference type="Gene3D" id="3.30.470.10">
    <property type="match status" value="1"/>
</dbReference>
<evidence type="ECO:0000256" key="1">
    <source>
        <dbReference type="ARBA" id="ARBA00001933"/>
    </source>
</evidence>
<evidence type="ECO:0000313" key="11">
    <source>
        <dbReference type="EMBL" id="MEE2025698.1"/>
    </source>
</evidence>
<keyword evidence="4" id="KW-0663">Pyridoxal phosphate</keyword>
<comment type="similarity">
    <text evidence="2">Belongs to the class-IV pyridoxal-phosphate-dependent aminotransferase family.</text>
</comment>
<evidence type="ECO:0000256" key="3">
    <source>
        <dbReference type="ARBA" id="ARBA00011738"/>
    </source>
</evidence>
<gene>
    <name evidence="11" type="primary">pabC</name>
    <name evidence="11" type="ORF">QWF21_15780</name>
</gene>
<dbReference type="RefSeq" id="WP_330089009.1">
    <property type="nucleotide sequence ID" value="NZ_JAUGZK010000015.1"/>
</dbReference>
<dbReference type="GO" id="GO:0008696">
    <property type="term" value="F:4-amino-4-deoxychorismate lyase activity"/>
    <property type="evidence" value="ECO:0007669"/>
    <property type="project" value="UniProtKB-EC"/>
</dbReference>
<reference evidence="11 12" key="1">
    <citation type="submission" date="2023-06" db="EMBL/GenBank/DDBJ databases">
        <title>Alkalimonas sp., MEB004 an alkaliphilic bacterium isolated from Lonar Lake, India.</title>
        <authorList>
            <person name="Joshi A."/>
            <person name="Thite S."/>
        </authorList>
    </citation>
    <scope>NUCLEOTIDE SEQUENCE [LARGE SCALE GENOMIC DNA]</scope>
    <source>
        <strain evidence="11 12">MEB004</strain>
    </source>
</reference>
<dbReference type="Proteomes" id="UP001339167">
    <property type="component" value="Unassembled WGS sequence"/>
</dbReference>
<sequence length="259" mass="28728">MDFLVQAGITTGDRSFQFGDGIFTTIRVRAGVAEYWPLHLTRLQQGVTRLGFREPDWQQLSNQVQQAISAREQVIKVVISRGHAGRGYSPAAVSGPDIYISTAGLPDYQRQQQLGIGLGLARLQLGCQPLLAGIKHNNRLEQVLLKQELAGTCFDDLLVLDQRGFVTEAIAANVFFYRDGRWFTPLLDQAGVAGVMRQVLQQQLQAELVQWPLDKLQGIEALFCCNALCGVLPVHTFAEKPLQLAPVRQVQQELACYVV</sequence>
<keyword evidence="6 11" id="KW-0456">Lyase</keyword>
<evidence type="ECO:0000256" key="2">
    <source>
        <dbReference type="ARBA" id="ARBA00009320"/>
    </source>
</evidence>
<dbReference type="InterPro" id="IPR050571">
    <property type="entry name" value="Class-IV_PLP-Dep_Aminotrnsfr"/>
</dbReference>
<name>A0ABU7JK30_9GAMM</name>
<comment type="pathway">
    <text evidence="7">Cofactor biosynthesis; tetrahydrofolate biosynthesis; 4-aminobenzoate from chorismate: step 2/2.</text>
</comment>
<accession>A0ABU7JK30</accession>
<dbReference type="InterPro" id="IPR043131">
    <property type="entry name" value="BCAT-like_N"/>
</dbReference>
<dbReference type="PANTHER" id="PTHR42743:SF2">
    <property type="entry name" value="AMINODEOXYCHORISMATE LYASE"/>
    <property type="match status" value="1"/>
</dbReference>
<dbReference type="Gene3D" id="3.20.10.10">
    <property type="entry name" value="D-amino Acid Aminotransferase, subunit A, domain 2"/>
    <property type="match status" value="1"/>
</dbReference>
<comment type="caution">
    <text evidence="11">The sequence shown here is derived from an EMBL/GenBank/DDBJ whole genome shotgun (WGS) entry which is preliminary data.</text>
</comment>
<dbReference type="SUPFAM" id="SSF56752">
    <property type="entry name" value="D-aminoacid aminotransferase-like PLP-dependent enzymes"/>
    <property type="match status" value="1"/>
</dbReference>
<dbReference type="InterPro" id="IPR017824">
    <property type="entry name" value="Aminodeoxychorismate_lyase_IV"/>
</dbReference>
<evidence type="ECO:0000256" key="10">
    <source>
        <dbReference type="NCBIfam" id="TIGR03461"/>
    </source>
</evidence>
<evidence type="ECO:0000256" key="4">
    <source>
        <dbReference type="ARBA" id="ARBA00022898"/>
    </source>
</evidence>
<organism evidence="11 12">
    <name type="scientific">Alkalimonas mucilaginosa</name>
    <dbReference type="NCBI Taxonomy" id="3057676"/>
    <lineage>
        <taxon>Bacteria</taxon>
        <taxon>Pseudomonadati</taxon>
        <taxon>Pseudomonadota</taxon>
        <taxon>Gammaproteobacteria</taxon>
        <taxon>Alkalimonas</taxon>
    </lineage>
</organism>
<dbReference type="InterPro" id="IPR001544">
    <property type="entry name" value="Aminotrans_IV"/>
</dbReference>